<sequence>MKTAMTIRSLAAALGALGALTLAGSAHALKHIDKTSCVPAGTGYVVCEQYVYTPTQEYMTYVKCPVKNGVIQFSMCK</sequence>
<protein>
    <submittedName>
        <fullName evidence="2">Uncharacterized protein</fullName>
    </submittedName>
</protein>
<feature type="chain" id="PRO_5032353059" evidence="1">
    <location>
        <begin position="29"/>
        <end position="77"/>
    </location>
</feature>
<organism evidence="2 3">
    <name type="scientific">Deinobacterium chartae</name>
    <dbReference type="NCBI Taxonomy" id="521158"/>
    <lineage>
        <taxon>Bacteria</taxon>
        <taxon>Thermotogati</taxon>
        <taxon>Deinococcota</taxon>
        <taxon>Deinococci</taxon>
        <taxon>Deinococcales</taxon>
        <taxon>Deinococcaceae</taxon>
        <taxon>Deinobacterium</taxon>
    </lineage>
</organism>
<reference evidence="2 3" key="1">
    <citation type="submission" date="2020-08" db="EMBL/GenBank/DDBJ databases">
        <title>Genomic Encyclopedia of Type Strains, Phase IV (KMG-IV): sequencing the most valuable type-strain genomes for metagenomic binning, comparative biology and taxonomic classification.</title>
        <authorList>
            <person name="Goeker M."/>
        </authorList>
    </citation>
    <scope>NUCLEOTIDE SEQUENCE [LARGE SCALE GENOMIC DNA]</scope>
    <source>
        <strain evidence="2 3">DSM 21458</strain>
    </source>
</reference>
<dbReference type="EMBL" id="JACHHG010000002">
    <property type="protein sequence ID" value="MBB6097034.1"/>
    <property type="molecule type" value="Genomic_DNA"/>
</dbReference>
<accession>A0A841HWK8</accession>
<dbReference type="AlphaFoldDB" id="A0A841HWK8"/>
<dbReference type="Proteomes" id="UP000569951">
    <property type="component" value="Unassembled WGS sequence"/>
</dbReference>
<evidence type="ECO:0000313" key="2">
    <source>
        <dbReference type="EMBL" id="MBB6097034.1"/>
    </source>
</evidence>
<gene>
    <name evidence="2" type="ORF">HNR42_000448</name>
</gene>
<evidence type="ECO:0000313" key="3">
    <source>
        <dbReference type="Proteomes" id="UP000569951"/>
    </source>
</evidence>
<evidence type="ECO:0000256" key="1">
    <source>
        <dbReference type="SAM" id="SignalP"/>
    </source>
</evidence>
<proteinExistence type="predicted"/>
<comment type="caution">
    <text evidence="2">The sequence shown here is derived from an EMBL/GenBank/DDBJ whole genome shotgun (WGS) entry which is preliminary data.</text>
</comment>
<name>A0A841HWK8_9DEIO</name>
<feature type="signal peptide" evidence="1">
    <location>
        <begin position="1"/>
        <end position="28"/>
    </location>
</feature>
<keyword evidence="1" id="KW-0732">Signal</keyword>
<dbReference type="RefSeq" id="WP_183984095.1">
    <property type="nucleotide sequence ID" value="NZ_JACHHG010000002.1"/>
</dbReference>
<keyword evidence="3" id="KW-1185">Reference proteome</keyword>